<reference evidence="1 2" key="1">
    <citation type="submission" date="2019-11" db="EMBL/GenBank/DDBJ databases">
        <authorList>
            <person name="Li X.-J."/>
            <person name="Feng X.-M."/>
        </authorList>
    </citation>
    <scope>NUCLEOTIDE SEQUENCE [LARGE SCALE GENOMIC DNA]</scope>
    <source>
        <strain evidence="1 2">XMNu-373</strain>
    </source>
</reference>
<accession>A0A7K3MCJ4</accession>
<protein>
    <recommendedName>
        <fullName evidence="3">HNH endonuclease</fullName>
    </recommendedName>
</protein>
<keyword evidence="2" id="KW-1185">Reference proteome</keyword>
<dbReference type="AlphaFoldDB" id="A0A7K3MCJ4"/>
<sequence>MSAQVAIVCDHCGDIGAVGAAPPELRARLSGWTWRNGLDICPLCRLVVKDRRREDRPESGRQGAG</sequence>
<comment type="caution">
    <text evidence="1">The sequence shown here is derived from an EMBL/GenBank/DDBJ whole genome shotgun (WGS) entry which is preliminary data.</text>
</comment>
<dbReference type="RefSeq" id="WP_162453729.1">
    <property type="nucleotide sequence ID" value="NZ_WLZY01000016.1"/>
</dbReference>
<gene>
    <name evidence="1" type="ORF">F7O44_28475</name>
</gene>
<proteinExistence type="predicted"/>
<organism evidence="1 2">
    <name type="scientific">Phytoactinopolyspora mesophila</name>
    <dbReference type="NCBI Taxonomy" id="2650750"/>
    <lineage>
        <taxon>Bacteria</taxon>
        <taxon>Bacillati</taxon>
        <taxon>Actinomycetota</taxon>
        <taxon>Actinomycetes</taxon>
        <taxon>Jiangellales</taxon>
        <taxon>Jiangellaceae</taxon>
        <taxon>Phytoactinopolyspora</taxon>
    </lineage>
</organism>
<evidence type="ECO:0008006" key="3">
    <source>
        <dbReference type="Google" id="ProtNLM"/>
    </source>
</evidence>
<name>A0A7K3MCJ4_9ACTN</name>
<evidence type="ECO:0000313" key="1">
    <source>
        <dbReference type="EMBL" id="NDL61013.1"/>
    </source>
</evidence>
<dbReference type="EMBL" id="WLZY01000016">
    <property type="protein sequence ID" value="NDL61013.1"/>
    <property type="molecule type" value="Genomic_DNA"/>
</dbReference>
<evidence type="ECO:0000313" key="2">
    <source>
        <dbReference type="Proteomes" id="UP000460435"/>
    </source>
</evidence>
<dbReference type="Proteomes" id="UP000460435">
    <property type="component" value="Unassembled WGS sequence"/>
</dbReference>